<dbReference type="Proteomes" id="UP000734218">
    <property type="component" value="Unassembled WGS sequence"/>
</dbReference>
<name>A0ABX0XLN1_9SPHN</name>
<evidence type="ECO:0000313" key="2">
    <source>
        <dbReference type="EMBL" id="NJC33621.1"/>
    </source>
</evidence>
<keyword evidence="1" id="KW-0472">Membrane</keyword>
<sequence length="211" mass="22154">MPSIDRAKLVRIAVGFLVGAAVGAAGAHLILAQAELFSAADLIGLFVALLLAGSGLYTLFIGVNAATYRRLGSGVEPGEAPDADLLRFARRTGVVSVLAGLLFAAPPIVTILTPARGTLTAIYAAIAALIAIESWVNLKLWMDGDELVRAVVVRSAAICFWLLQGLFFLWAAAERMTLVDPIGSWPLLVVLMGTYLVVATTVSVRSGLAEH</sequence>
<feature type="transmembrane region" description="Helical" evidence="1">
    <location>
        <begin position="185"/>
        <end position="204"/>
    </location>
</feature>
<keyword evidence="1" id="KW-1133">Transmembrane helix</keyword>
<keyword evidence="3" id="KW-1185">Reference proteome</keyword>
<dbReference type="EMBL" id="JAATJE010000001">
    <property type="protein sequence ID" value="NJC33621.1"/>
    <property type="molecule type" value="Genomic_DNA"/>
</dbReference>
<organism evidence="2 3">
    <name type="scientific">Sphingomonas jejuensis</name>
    <dbReference type="NCBI Taxonomy" id="904715"/>
    <lineage>
        <taxon>Bacteria</taxon>
        <taxon>Pseudomonadati</taxon>
        <taxon>Pseudomonadota</taxon>
        <taxon>Alphaproteobacteria</taxon>
        <taxon>Sphingomonadales</taxon>
        <taxon>Sphingomonadaceae</taxon>
        <taxon>Sphingomonas</taxon>
    </lineage>
</organism>
<keyword evidence="1" id="KW-0812">Transmembrane</keyword>
<dbReference type="RefSeq" id="WP_167953585.1">
    <property type="nucleotide sequence ID" value="NZ_JAATJE010000001.1"/>
</dbReference>
<evidence type="ECO:0000313" key="3">
    <source>
        <dbReference type="Proteomes" id="UP000734218"/>
    </source>
</evidence>
<comment type="caution">
    <text evidence="2">The sequence shown here is derived from an EMBL/GenBank/DDBJ whole genome shotgun (WGS) entry which is preliminary data.</text>
</comment>
<reference evidence="2 3" key="1">
    <citation type="submission" date="2020-03" db="EMBL/GenBank/DDBJ databases">
        <title>Genomic Encyclopedia of Type Strains, Phase IV (KMG-IV): sequencing the most valuable type-strain genomes for metagenomic binning, comparative biology and taxonomic classification.</title>
        <authorList>
            <person name="Goeker M."/>
        </authorList>
    </citation>
    <scope>NUCLEOTIDE SEQUENCE [LARGE SCALE GENOMIC DNA]</scope>
    <source>
        <strain evidence="2 3">DSM 27651</strain>
    </source>
</reference>
<feature type="transmembrane region" description="Helical" evidence="1">
    <location>
        <begin position="150"/>
        <end position="173"/>
    </location>
</feature>
<feature type="transmembrane region" description="Helical" evidence="1">
    <location>
        <begin position="12"/>
        <end position="31"/>
    </location>
</feature>
<proteinExistence type="predicted"/>
<feature type="transmembrane region" description="Helical" evidence="1">
    <location>
        <begin position="121"/>
        <end position="138"/>
    </location>
</feature>
<evidence type="ECO:0000256" key="1">
    <source>
        <dbReference type="SAM" id="Phobius"/>
    </source>
</evidence>
<protein>
    <submittedName>
        <fullName evidence="2">Uncharacterized protein</fullName>
    </submittedName>
</protein>
<accession>A0ABX0XLN1</accession>
<feature type="transmembrane region" description="Helical" evidence="1">
    <location>
        <begin position="94"/>
        <end position="115"/>
    </location>
</feature>
<feature type="transmembrane region" description="Helical" evidence="1">
    <location>
        <begin position="43"/>
        <end position="63"/>
    </location>
</feature>
<gene>
    <name evidence="2" type="ORF">GGR88_001095</name>
</gene>